<comment type="caution">
    <text evidence="2">The sequence shown here is derived from an EMBL/GenBank/DDBJ whole genome shotgun (WGS) entry which is preliminary data.</text>
</comment>
<dbReference type="AlphaFoldDB" id="A0A081DED5"/>
<evidence type="ECO:0000313" key="2">
    <source>
        <dbReference type="EMBL" id="GAK77281.1"/>
    </source>
</evidence>
<dbReference type="RefSeq" id="WP_036578995.1">
    <property type="nucleotide sequence ID" value="NZ_CP136694.1"/>
</dbReference>
<keyword evidence="1" id="KW-0812">Transmembrane</keyword>
<evidence type="ECO:0000313" key="9">
    <source>
        <dbReference type="Proteomes" id="UP000029226"/>
    </source>
</evidence>
<dbReference type="EMBL" id="BBLG01000008">
    <property type="protein sequence ID" value="GAK77281.1"/>
    <property type="molecule type" value="Genomic_DNA"/>
</dbReference>
<feature type="transmembrane region" description="Helical" evidence="1">
    <location>
        <begin position="7"/>
        <end position="26"/>
    </location>
</feature>
<evidence type="ECO:0000313" key="11">
    <source>
        <dbReference type="Proteomes" id="UP000239997"/>
    </source>
</evidence>
<dbReference type="EMBL" id="PVNA01000006">
    <property type="protein sequence ID" value="PRX12475.1"/>
    <property type="molecule type" value="Genomic_DNA"/>
</dbReference>
<dbReference type="EMBL" id="JPJI01000004">
    <property type="protein sequence ID" value="KEZ94565.1"/>
    <property type="molecule type" value="Genomic_DNA"/>
</dbReference>
<evidence type="ECO:0000313" key="5">
    <source>
        <dbReference type="EMBL" id="KEZ94565.1"/>
    </source>
</evidence>
<proteinExistence type="predicted"/>
<evidence type="ECO:0000313" key="3">
    <source>
        <dbReference type="EMBL" id="GAL01445.1"/>
    </source>
</evidence>
<dbReference type="EMBL" id="BBMM01000011">
    <property type="protein sequence ID" value="GAL01445.1"/>
    <property type="molecule type" value="Genomic_DNA"/>
</dbReference>
<evidence type="ECO:0008006" key="12">
    <source>
        <dbReference type="Google" id="ProtNLM"/>
    </source>
</evidence>
<dbReference type="Proteomes" id="UP000029226">
    <property type="component" value="Unassembled WGS sequence"/>
</dbReference>
<dbReference type="Proteomes" id="UP000239997">
    <property type="component" value="Unassembled WGS sequence"/>
</dbReference>
<evidence type="ECO:0000313" key="8">
    <source>
        <dbReference type="Proteomes" id="UP000028980"/>
    </source>
</evidence>
<reference evidence="8 9" key="1">
    <citation type="journal article" date="2014" name="Genome Announc.">
        <title>Draft Genome Sequences of Marine Flavobacterium Nonlabens Strains NR17, NR24, NR27, NR32, NR33, and Ara13.</title>
        <authorList>
            <person name="Nakanishi M."/>
            <person name="Meirelles P."/>
            <person name="Suzuki R."/>
            <person name="Takatani N."/>
            <person name="Mino S."/>
            <person name="Suda W."/>
            <person name="Oshima K."/>
            <person name="Hattori M."/>
            <person name="Ohkuma M."/>
            <person name="Hosokawa M."/>
            <person name="Miyashita K."/>
            <person name="Thompson F.L."/>
            <person name="Niwa A."/>
            <person name="Sawabe T."/>
            <person name="Sawabe T."/>
        </authorList>
    </citation>
    <scope>NUCLEOTIDE SEQUENCE [LARGE SCALE GENOMIC DNA]</scope>
    <source>
        <strain evidence="4">JCM 19275</strain>
        <strain evidence="2">JCM 19296</strain>
        <strain evidence="3">JCM 19314</strain>
        <strain evidence="10">JCM19275</strain>
        <strain evidence="8">JCM19296</strain>
        <strain evidence="9">JCM19314</strain>
    </source>
</reference>
<dbReference type="GeneID" id="90597063"/>
<dbReference type="OrthoDB" id="1466970at2"/>
<keyword evidence="1" id="KW-0472">Membrane</keyword>
<dbReference type="EMBL" id="BBNT01000010">
    <property type="protein sequence ID" value="GAL76301.1"/>
    <property type="molecule type" value="Genomic_DNA"/>
</dbReference>
<evidence type="ECO:0000313" key="7">
    <source>
        <dbReference type="Proteomes" id="UP000028531"/>
    </source>
</evidence>
<reference evidence="5 7" key="2">
    <citation type="submission" date="2014-07" db="EMBL/GenBank/DDBJ databases">
        <title>Draft genome sequence of Nonlabens ulvanivorans, an ulvan degrading bacterium.</title>
        <authorList>
            <person name="Kopel M."/>
            <person name="Helbert W."/>
            <person name="Henrissat B."/>
            <person name="Doniger T."/>
            <person name="Banin E."/>
        </authorList>
    </citation>
    <scope>NUCLEOTIDE SEQUENCE [LARGE SCALE GENOMIC DNA]</scope>
    <source>
        <strain evidence="5 7">PLR</strain>
    </source>
</reference>
<dbReference type="Proteomes" id="UP000029647">
    <property type="component" value="Unassembled WGS sequence"/>
</dbReference>
<evidence type="ECO:0000313" key="6">
    <source>
        <dbReference type="EMBL" id="PRX12475.1"/>
    </source>
</evidence>
<keyword evidence="1" id="KW-1133">Transmembrane helix</keyword>
<name>A0A081DED5_NONUL</name>
<organism evidence="2 8">
    <name type="scientific">Nonlabens ulvanivorans</name>
    <name type="common">Persicivirga ulvanivorans</name>
    <dbReference type="NCBI Taxonomy" id="906888"/>
    <lineage>
        <taxon>Bacteria</taxon>
        <taxon>Pseudomonadati</taxon>
        <taxon>Bacteroidota</taxon>
        <taxon>Flavobacteriia</taxon>
        <taxon>Flavobacteriales</taxon>
        <taxon>Flavobacteriaceae</taxon>
        <taxon>Nonlabens</taxon>
    </lineage>
</organism>
<evidence type="ECO:0000313" key="4">
    <source>
        <dbReference type="EMBL" id="GAL76301.1"/>
    </source>
</evidence>
<sequence>MKFIQRLSFYLGGVSIGLIFLVFFLTGKRTQCTWFPESRVLADIGKKSIRLSPELRENLAQNDIDTLSIQLILKYGDVNFSKSDRDATPCKFYHISGREELANTTLWVKNCERYATVEKIIYNDND</sequence>
<dbReference type="Proteomes" id="UP000028531">
    <property type="component" value="Unassembled WGS sequence"/>
</dbReference>
<accession>A0A081DED5</accession>
<gene>
    <name evidence="5" type="ORF">IL45_00380</name>
    <name evidence="4" type="ORF">JCM19275_710</name>
    <name evidence="2" type="ORF">JCM19296_2888</name>
    <name evidence="3" type="ORF">JCM19314_1228</name>
    <name evidence="6" type="ORF">LY02_02540</name>
</gene>
<keyword evidence="11" id="KW-1185">Reference proteome</keyword>
<protein>
    <recommendedName>
        <fullName evidence="12">DUF4258 domain-containing protein</fullName>
    </recommendedName>
</protein>
<dbReference type="Proteomes" id="UP000028980">
    <property type="component" value="Unassembled WGS sequence"/>
</dbReference>
<evidence type="ECO:0000256" key="1">
    <source>
        <dbReference type="SAM" id="Phobius"/>
    </source>
</evidence>
<reference evidence="6 11" key="3">
    <citation type="submission" date="2018-03" db="EMBL/GenBank/DDBJ databases">
        <title>Genomic Encyclopedia of Archaeal and Bacterial Type Strains, Phase II (KMG-II): from individual species to whole genera.</title>
        <authorList>
            <person name="Goeker M."/>
        </authorList>
    </citation>
    <scope>NUCLEOTIDE SEQUENCE [LARGE SCALE GENOMIC DNA]</scope>
    <source>
        <strain evidence="6 11">DSM 22727</strain>
    </source>
</reference>
<evidence type="ECO:0000313" key="10">
    <source>
        <dbReference type="Proteomes" id="UP000029647"/>
    </source>
</evidence>